<evidence type="ECO:0000313" key="3">
    <source>
        <dbReference type="Proteomes" id="UP001187531"/>
    </source>
</evidence>
<protein>
    <recommendedName>
        <fullName evidence="1">Apoptosis-resistant E3 ubiquitin protein ligase 1 PH-like domain-containing protein</fullName>
    </recommendedName>
</protein>
<reference evidence="2" key="1">
    <citation type="submission" date="2023-07" db="EMBL/GenBank/DDBJ databases">
        <title>Chromosome-level genome assembly of Artemia franciscana.</title>
        <authorList>
            <person name="Jo E."/>
        </authorList>
    </citation>
    <scope>NUCLEOTIDE SEQUENCE</scope>
    <source>
        <tissue evidence="2">Whole body</tissue>
    </source>
</reference>
<organism evidence="2 3">
    <name type="scientific">Artemia franciscana</name>
    <name type="common">Brine shrimp</name>
    <name type="synonym">Artemia sanfranciscana</name>
    <dbReference type="NCBI Taxonomy" id="6661"/>
    <lineage>
        <taxon>Eukaryota</taxon>
        <taxon>Metazoa</taxon>
        <taxon>Ecdysozoa</taxon>
        <taxon>Arthropoda</taxon>
        <taxon>Crustacea</taxon>
        <taxon>Branchiopoda</taxon>
        <taxon>Anostraca</taxon>
        <taxon>Artemiidae</taxon>
        <taxon>Artemia</taxon>
    </lineage>
</organism>
<dbReference type="Pfam" id="PF25916">
    <property type="entry name" value="AREL1_PH-like"/>
    <property type="match status" value="1"/>
</dbReference>
<dbReference type="AlphaFoldDB" id="A0AA88I2F4"/>
<sequence length="140" mass="15690">MLKGRLISGGKFKLISLSASEFEEVSQCVGQKKSEDYESYITCVGLKEYSKPKKVFAYISSEELVLHEFKQGLLPVRFQTFRVSLATTFDYIGMNDKLGFPAVAFTDDSQASVTFASKNAIKILSIKLTKKKLTKLTKKI</sequence>
<keyword evidence="3" id="KW-1185">Reference proteome</keyword>
<proteinExistence type="predicted"/>
<comment type="caution">
    <text evidence="2">The sequence shown here is derived from an EMBL/GenBank/DDBJ whole genome shotgun (WGS) entry which is preliminary data.</text>
</comment>
<feature type="domain" description="Apoptosis-resistant E3 ubiquitin protein ligase 1 PH-like" evidence="1">
    <location>
        <begin position="20"/>
        <end position="121"/>
    </location>
</feature>
<evidence type="ECO:0000313" key="2">
    <source>
        <dbReference type="EMBL" id="KAK2721658.1"/>
    </source>
</evidence>
<dbReference type="Proteomes" id="UP001187531">
    <property type="component" value="Unassembled WGS sequence"/>
</dbReference>
<name>A0AA88I2F4_ARTSF</name>
<dbReference type="EMBL" id="JAVRJZ010000006">
    <property type="protein sequence ID" value="KAK2721658.1"/>
    <property type="molecule type" value="Genomic_DNA"/>
</dbReference>
<gene>
    <name evidence="2" type="ORF">QYM36_003829</name>
</gene>
<accession>A0AA88I2F4</accession>
<dbReference type="InterPro" id="IPR058738">
    <property type="entry name" value="PH-like_AREL1"/>
</dbReference>
<evidence type="ECO:0000259" key="1">
    <source>
        <dbReference type="Pfam" id="PF25916"/>
    </source>
</evidence>